<dbReference type="Proteomes" id="UP001218218">
    <property type="component" value="Unassembled WGS sequence"/>
</dbReference>
<keyword evidence="3" id="KW-0862">Zinc</keyword>
<dbReference type="EMBL" id="JARIHO010000014">
    <property type="protein sequence ID" value="KAJ7350586.1"/>
    <property type="molecule type" value="Genomic_DNA"/>
</dbReference>
<proteinExistence type="predicted"/>
<reference evidence="6" key="1">
    <citation type="submission" date="2023-03" db="EMBL/GenBank/DDBJ databases">
        <title>Massive genome expansion in bonnet fungi (Mycena s.s.) driven by repeated elements and novel gene families across ecological guilds.</title>
        <authorList>
            <consortium name="Lawrence Berkeley National Laboratory"/>
            <person name="Harder C.B."/>
            <person name="Miyauchi S."/>
            <person name="Viragh M."/>
            <person name="Kuo A."/>
            <person name="Thoen E."/>
            <person name="Andreopoulos B."/>
            <person name="Lu D."/>
            <person name="Skrede I."/>
            <person name="Drula E."/>
            <person name="Henrissat B."/>
            <person name="Morin E."/>
            <person name="Kohler A."/>
            <person name="Barry K."/>
            <person name="LaButti K."/>
            <person name="Morin E."/>
            <person name="Salamov A."/>
            <person name="Lipzen A."/>
            <person name="Mereny Z."/>
            <person name="Hegedus B."/>
            <person name="Baldrian P."/>
            <person name="Stursova M."/>
            <person name="Weitz H."/>
            <person name="Taylor A."/>
            <person name="Grigoriev I.V."/>
            <person name="Nagy L.G."/>
            <person name="Martin F."/>
            <person name="Kauserud H."/>
        </authorList>
    </citation>
    <scope>NUCLEOTIDE SEQUENCE</scope>
    <source>
        <strain evidence="6">CBHHK002</strain>
    </source>
</reference>
<dbReference type="Gene3D" id="6.10.140.2220">
    <property type="match status" value="1"/>
</dbReference>
<dbReference type="InterPro" id="IPR002893">
    <property type="entry name" value="Znf_MYND"/>
</dbReference>
<keyword evidence="1" id="KW-0479">Metal-binding</keyword>
<gene>
    <name evidence="6" type="ORF">DFH08DRAFT_1078761</name>
</gene>
<keyword evidence="7" id="KW-1185">Reference proteome</keyword>
<dbReference type="PROSITE" id="PS50865">
    <property type="entry name" value="ZF_MYND_2"/>
    <property type="match status" value="1"/>
</dbReference>
<feature type="domain" description="MYND-type" evidence="5">
    <location>
        <begin position="429"/>
        <end position="471"/>
    </location>
</feature>
<evidence type="ECO:0000313" key="6">
    <source>
        <dbReference type="EMBL" id="KAJ7350586.1"/>
    </source>
</evidence>
<keyword evidence="2 4" id="KW-0863">Zinc-finger</keyword>
<organism evidence="6 7">
    <name type="scientific">Mycena albidolilacea</name>
    <dbReference type="NCBI Taxonomy" id="1033008"/>
    <lineage>
        <taxon>Eukaryota</taxon>
        <taxon>Fungi</taxon>
        <taxon>Dikarya</taxon>
        <taxon>Basidiomycota</taxon>
        <taxon>Agaricomycotina</taxon>
        <taxon>Agaricomycetes</taxon>
        <taxon>Agaricomycetidae</taxon>
        <taxon>Agaricales</taxon>
        <taxon>Marasmiineae</taxon>
        <taxon>Mycenaceae</taxon>
        <taxon>Mycena</taxon>
    </lineage>
</organism>
<evidence type="ECO:0000313" key="7">
    <source>
        <dbReference type="Proteomes" id="UP001218218"/>
    </source>
</evidence>
<evidence type="ECO:0000256" key="2">
    <source>
        <dbReference type="ARBA" id="ARBA00022771"/>
    </source>
</evidence>
<name>A0AAD7ET72_9AGAR</name>
<sequence length="625" mass="68920">MASACFSALASELKETSDPLHRLDIIKTLGLLMFLPSEVSQPRLVLRVLLEDLWESVTFLCVADKTLQVVARVSRHLESIHGPGLIHDLLEAWPKLFQWLWNHFPCLNIPPTCRDDTVLNSYYYSAAISILSLYSSHPALLDISAENDATSTDFLVARLWYWRTKGIDLSIPYSIIPLTLIYLNTTRSDPDCQCAVLGIAARTPNLFTAPMPEWEGIHDILLLNNAVSSTIEVLVNAPGAELSASPPNLITIAAHLGLIVALSRSKSHAYAFILHKSPSLAIKAILSLVNLSADVALIAKCISLCVQHLCLILEASHGFEPVLEALDAMLLPALVKCHGRILELNAIVATDEDAVFLLHTVLSKYTIFITVRERISKSLAIITATGSEVLLVPNSPFAAAWSDFKALAVQRLRIQERPVHIKNEILCTNFACRKTKTKAELACCSRCQEAFYCSKACQTYDWKHGDHKKKCVSPFIDRTPDRKKFPVGNRDLRAVDEVLRHDLKLRLPEIRAVWKAHHRTTAAPVVAFDYTVHPPRFSTTSHTSADACLTLHSCGTTRQTLFWKETVEIVDGERKLGVDKGIILIMVAAGVTPYSTSITTTLADVENTITSPGPLFGSSATLSVG</sequence>
<evidence type="ECO:0000256" key="4">
    <source>
        <dbReference type="PROSITE-ProRule" id="PRU00134"/>
    </source>
</evidence>
<evidence type="ECO:0000256" key="1">
    <source>
        <dbReference type="ARBA" id="ARBA00022723"/>
    </source>
</evidence>
<evidence type="ECO:0000259" key="5">
    <source>
        <dbReference type="PROSITE" id="PS50865"/>
    </source>
</evidence>
<dbReference type="Pfam" id="PF01753">
    <property type="entry name" value="zf-MYND"/>
    <property type="match status" value="1"/>
</dbReference>
<evidence type="ECO:0000256" key="3">
    <source>
        <dbReference type="ARBA" id="ARBA00022833"/>
    </source>
</evidence>
<protein>
    <recommendedName>
        <fullName evidence="5">MYND-type domain-containing protein</fullName>
    </recommendedName>
</protein>
<dbReference type="SUPFAM" id="SSF144232">
    <property type="entry name" value="HIT/MYND zinc finger-like"/>
    <property type="match status" value="1"/>
</dbReference>
<dbReference type="GO" id="GO:0008270">
    <property type="term" value="F:zinc ion binding"/>
    <property type="evidence" value="ECO:0007669"/>
    <property type="project" value="UniProtKB-KW"/>
</dbReference>
<accession>A0AAD7ET72</accession>
<comment type="caution">
    <text evidence="6">The sequence shown here is derived from an EMBL/GenBank/DDBJ whole genome shotgun (WGS) entry which is preliminary data.</text>
</comment>
<dbReference type="AlphaFoldDB" id="A0AAD7ET72"/>